<proteinExistence type="predicted"/>
<keyword evidence="2" id="KW-1185">Reference proteome</keyword>
<reference evidence="1" key="1">
    <citation type="submission" date="2021-01" db="EMBL/GenBank/DDBJ databases">
        <title>Description of Breznakiella homolactica.</title>
        <authorList>
            <person name="Song Y."/>
            <person name="Brune A."/>
        </authorList>
    </citation>
    <scope>NUCLEOTIDE SEQUENCE</scope>
    <source>
        <strain evidence="1">RmG30</strain>
    </source>
</reference>
<evidence type="ECO:0000313" key="2">
    <source>
        <dbReference type="Proteomes" id="UP000595917"/>
    </source>
</evidence>
<sequence>MKSKFGLLVLVGLLVLGLIGCDNGDSDTNVLETWGLSISTPPSTLVGDSGIITEAEYSEILVQAGDSNYLGWYNDGDLNMVWSDKSQEQADAVESYLHTLSVRFYVSYFPNKEYDSGFYMPAKTLWIWIEP</sequence>
<name>A0A7T7XNI4_9SPIR</name>
<dbReference type="EMBL" id="CP067089">
    <property type="protein sequence ID" value="QQO09609.1"/>
    <property type="molecule type" value="Genomic_DNA"/>
</dbReference>
<accession>A0A7T7XNI4</accession>
<organism evidence="1 2">
    <name type="scientific">Breznakiella homolactica</name>
    <dbReference type="NCBI Taxonomy" id="2798577"/>
    <lineage>
        <taxon>Bacteria</taxon>
        <taxon>Pseudomonadati</taxon>
        <taxon>Spirochaetota</taxon>
        <taxon>Spirochaetia</taxon>
        <taxon>Spirochaetales</taxon>
        <taxon>Breznakiellaceae</taxon>
        <taxon>Breznakiella</taxon>
    </lineage>
</organism>
<dbReference type="PROSITE" id="PS51257">
    <property type="entry name" value="PROKAR_LIPOPROTEIN"/>
    <property type="match status" value="1"/>
</dbReference>
<protein>
    <submittedName>
        <fullName evidence="1">Uncharacterized protein</fullName>
    </submittedName>
</protein>
<dbReference type="KEGG" id="bhc:JFL75_01435"/>
<dbReference type="RefSeq" id="WP_215626912.1">
    <property type="nucleotide sequence ID" value="NZ_CP067089.2"/>
</dbReference>
<dbReference type="AlphaFoldDB" id="A0A7T7XNI4"/>
<dbReference type="Proteomes" id="UP000595917">
    <property type="component" value="Chromosome"/>
</dbReference>
<evidence type="ECO:0000313" key="1">
    <source>
        <dbReference type="EMBL" id="QQO09609.1"/>
    </source>
</evidence>
<gene>
    <name evidence="1" type="ORF">JFL75_01435</name>
</gene>